<comment type="caution">
    <text evidence="3">The sequence shown here is derived from an EMBL/GenBank/DDBJ whole genome shotgun (WGS) entry which is preliminary data.</text>
</comment>
<dbReference type="PANTHER" id="PTHR43108">
    <property type="entry name" value="N-ACETYLGLUCOSAMINE-6-SULFATASE FAMILY MEMBER"/>
    <property type="match status" value="1"/>
</dbReference>
<dbReference type="CDD" id="cd16147">
    <property type="entry name" value="G6S"/>
    <property type="match status" value="1"/>
</dbReference>
<dbReference type="InterPro" id="IPR000917">
    <property type="entry name" value="Sulfatase_N"/>
</dbReference>
<dbReference type="AlphaFoldDB" id="A0A939BYG0"/>
<dbReference type="Pfam" id="PF00884">
    <property type="entry name" value="Sulfatase"/>
    <property type="match status" value="1"/>
</dbReference>
<reference evidence="3" key="1">
    <citation type="submission" date="2021-01" db="EMBL/GenBank/DDBJ databases">
        <title>Novel species in genus Nocardioides.</title>
        <authorList>
            <person name="Zhang G."/>
        </authorList>
    </citation>
    <scope>NUCLEOTIDE SEQUENCE</scope>
    <source>
        <strain evidence="3">Zg-536</strain>
    </source>
</reference>
<proteinExistence type="predicted"/>
<name>A0A939BYG0_9ACTN</name>
<organism evidence="3 4">
    <name type="scientific">Nocardioides faecalis</name>
    <dbReference type="NCBI Taxonomy" id="2803858"/>
    <lineage>
        <taxon>Bacteria</taxon>
        <taxon>Bacillati</taxon>
        <taxon>Actinomycetota</taxon>
        <taxon>Actinomycetes</taxon>
        <taxon>Propionibacteriales</taxon>
        <taxon>Nocardioidaceae</taxon>
        <taxon>Nocardioides</taxon>
    </lineage>
</organism>
<dbReference type="SUPFAM" id="SSF53649">
    <property type="entry name" value="Alkaline phosphatase-like"/>
    <property type="match status" value="1"/>
</dbReference>
<dbReference type="PANTHER" id="PTHR43108:SF8">
    <property type="entry name" value="SD21168P"/>
    <property type="match status" value="1"/>
</dbReference>
<keyword evidence="4" id="KW-1185">Reference proteome</keyword>
<protein>
    <submittedName>
        <fullName evidence="3">Sulfatase</fullName>
    </submittedName>
</protein>
<dbReference type="RefSeq" id="WP_205291203.1">
    <property type="nucleotide sequence ID" value="NZ_CP074406.1"/>
</dbReference>
<evidence type="ECO:0000313" key="3">
    <source>
        <dbReference type="EMBL" id="MBM9459895.1"/>
    </source>
</evidence>
<feature type="region of interest" description="Disordered" evidence="1">
    <location>
        <begin position="251"/>
        <end position="274"/>
    </location>
</feature>
<feature type="domain" description="Sulfatase N-terminal" evidence="2">
    <location>
        <begin position="63"/>
        <end position="410"/>
    </location>
</feature>
<dbReference type="Proteomes" id="UP000663791">
    <property type="component" value="Unassembled WGS sequence"/>
</dbReference>
<dbReference type="EMBL" id="JAERTX010000006">
    <property type="protein sequence ID" value="MBM9459895.1"/>
    <property type="molecule type" value="Genomic_DNA"/>
</dbReference>
<accession>A0A939BYG0</accession>
<dbReference type="Gene3D" id="3.40.720.10">
    <property type="entry name" value="Alkaline Phosphatase, subunit A"/>
    <property type="match status" value="1"/>
</dbReference>
<dbReference type="InterPro" id="IPR017850">
    <property type="entry name" value="Alkaline_phosphatase_core_sf"/>
</dbReference>
<evidence type="ECO:0000259" key="2">
    <source>
        <dbReference type="Pfam" id="PF00884"/>
    </source>
</evidence>
<sequence>MTRRRARRRARQQRRTGELRAALSISERALLGIEEALAPVPGTGVPVVAPSPTPELAPGVARPNVLVITVDDLAAIDMPYLPRVRRLMEAGGVAFADALAPTPLCAPSRASLLSGQYAHNHGARTVNGVDGGYQAFSDADTLATALAGAGYDTLFTGKYINGYGKDGTERDVPRGWSDWRATVDPSTYNFFDPKMNVNGVVARARGYTTDVMTAHAREMIGADRGGRPWFAWVNYVAPHVGGPAGKGDPKQLFGGTPAGDLETTVPAPRDRGRYRRVPLPLFPSSFPDGDPTVPAHAPANQRRFDALQRRAFDVVYQRRIEAARGLDRAVARLFATLRRTGQLDRTLVVFHSDNGYAIGPHNMNGKRFHYDESLRVPLYMRGPGLPRGVVVSTAVTVPDLTATILAATGVTPPRPLDGVDVRPWVTAAPHVRVVPIAAWGAVGARKVAKQIYAGVRVGSWTYVEYRRGGAELYDRARDPFEIHNLADDPSYGEVRAVLSRLSARYAECAGPTSPRELFAVDRLEPGPATPQRPEEVATG</sequence>
<gene>
    <name evidence="3" type="ORF">JK386_08250</name>
</gene>
<evidence type="ECO:0000256" key="1">
    <source>
        <dbReference type="SAM" id="MobiDB-lite"/>
    </source>
</evidence>
<evidence type="ECO:0000313" key="4">
    <source>
        <dbReference type="Proteomes" id="UP000663791"/>
    </source>
</evidence>